<dbReference type="InterPro" id="IPR055015">
    <property type="entry name" value="GCX_COOH"/>
</dbReference>
<dbReference type="SUPFAM" id="SSF55486">
    <property type="entry name" value="Metalloproteases ('zincins'), catalytic domain"/>
    <property type="match status" value="1"/>
</dbReference>
<evidence type="ECO:0000256" key="6">
    <source>
        <dbReference type="ARBA" id="ARBA00022833"/>
    </source>
</evidence>
<dbReference type="InterPro" id="IPR022409">
    <property type="entry name" value="PKD/Chitinase_dom"/>
</dbReference>
<evidence type="ECO:0000259" key="9">
    <source>
        <dbReference type="PROSITE" id="PS50093"/>
    </source>
</evidence>
<gene>
    <name evidence="10" type="ORF">J2X31_002401</name>
</gene>
<dbReference type="InterPro" id="IPR026444">
    <property type="entry name" value="Secre_tail"/>
</dbReference>
<dbReference type="SUPFAM" id="SSF101898">
    <property type="entry name" value="NHL repeat"/>
    <property type="match status" value="1"/>
</dbReference>
<dbReference type="PROSITE" id="PS50093">
    <property type="entry name" value="PKD"/>
    <property type="match status" value="1"/>
</dbReference>
<dbReference type="Pfam" id="PF18962">
    <property type="entry name" value="Por_Secre_tail"/>
    <property type="match status" value="1"/>
</dbReference>
<name>A0ABU1TRB3_9FLAO</name>
<dbReference type="SMART" id="SM00089">
    <property type="entry name" value="PKD"/>
    <property type="match status" value="2"/>
</dbReference>
<dbReference type="Gene3D" id="3.40.390.10">
    <property type="entry name" value="Collagenase (Catalytic Domain)"/>
    <property type="match status" value="1"/>
</dbReference>
<comment type="similarity">
    <text evidence="1">Belongs to the peptidase M43B family.</text>
</comment>
<keyword evidence="3" id="KW-0479">Metal-binding</keyword>
<dbReference type="PANTHER" id="PTHR47466">
    <property type="match status" value="1"/>
</dbReference>
<keyword evidence="7" id="KW-0482">Metalloprotease</keyword>
<keyword evidence="8" id="KW-1015">Disulfide bond</keyword>
<dbReference type="EMBL" id="JAVDVI010000010">
    <property type="protein sequence ID" value="MDR6968378.1"/>
    <property type="molecule type" value="Genomic_DNA"/>
</dbReference>
<dbReference type="NCBIfam" id="NF045639">
    <property type="entry name" value="GCX_COOH"/>
    <property type="match status" value="1"/>
</dbReference>
<dbReference type="SUPFAM" id="SSF49299">
    <property type="entry name" value="PKD domain"/>
    <property type="match status" value="2"/>
</dbReference>
<dbReference type="InterPro" id="IPR035986">
    <property type="entry name" value="PKD_dom_sf"/>
</dbReference>
<evidence type="ECO:0000313" key="10">
    <source>
        <dbReference type="EMBL" id="MDR6968378.1"/>
    </source>
</evidence>
<dbReference type="PANTHER" id="PTHR47466:SF1">
    <property type="entry name" value="METALLOPROTEASE MEP1 (AFU_ORTHOLOGUE AFUA_1G07730)-RELATED"/>
    <property type="match status" value="1"/>
</dbReference>
<proteinExistence type="inferred from homology"/>
<dbReference type="NCBIfam" id="TIGR04183">
    <property type="entry name" value="Por_Secre_tail"/>
    <property type="match status" value="1"/>
</dbReference>
<dbReference type="Proteomes" id="UP001255185">
    <property type="component" value="Unassembled WGS sequence"/>
</dbReference>
<keyword evidence="11" id="KW-1185">Reference proteome</keyword>
<keyword evidence="6" id="KW-0862">Zinc</keyword>
<evidence type="ECO:0000256" key="7">
    <source>
        <dbReference type="ARBA" id="ARBA00023049"/>
    </source>
</evidence>
<dbReference type="Pfam" id="PF05572">
    <property type="entry name" value="Peptidase_M43"/>
    <property type="match status" value="1"/>
</dbReference>
<organism evidence="10 11">
    <name type="scientific">Flavobacterium arsenatis</name>
    <dbReference type="NCBI Taxonomy" id="1484332"/>
    <lineage>
        <taxon>Bacteria</taxon>
        <taxon>Pseudomonadati</taxon>
        <taxon>Bacteroidota</taxon>
        <taxon>Flavobacteriia</taxon>
        <taxon>Flavobacteriales</taxon>
        <taxon>Flavobacteriaceae</taxon>
        <taxon>Flavobacterium</taxon>
    </lineage>
</organism>
<dbReference type="CDD" id="cd00146">
    <property type="entry name" value="PKD"/>
    <property type="match status" value="2"/>
</dbReference>
<dbReference type="InterPro" id="IPR008754">
    <property type="entry name" value="Peptidase_M43"/>
</dbReference>
<protein>
    <recommendedName>
        <fullName evidence="9">PKD domain-containing protein</fullName>
    </recommendedName>
</protein>
<evidence type="ECO:0000256" key="5">
    <source>
        <dbReference type="ARBA" id="ARBA00022801"/>
    </source>
</evidence>
<sequence length="987" mass="106727">MLNNQPSSVAGYSPFPLTPSVLDGVVMRYDVFGSNTDCTGCYALLPNYNMGKVLIHELGHYFNLYHTFQGACSGSGSDCETAGDKVCDTPQANGPVASCATPMNTCTANPDMDNLSNFMSYTFDSCKDHFTTGQSERMYASLYELRSKLFSTPNLVNAGACADNLVSSEITADEVFVCANTAIALSAPYTSTTDYSYSWNFGDPASGNNTANTPSASHVYGTAQSGPYVVTLTVTRNSDGIVSTSQINIFVTACQPITGSNSTWFTSRSNLLKFNTGIPKFDPAFPENQDSVYALMNQNDSQGNILFYSNKLNIWNANNQPINLAGQMLTEDSWDGRINSILVLPKTTANSYYVFTNSEATPVQEGNLSDIHGFRFHEVQVTNGIAAMVSQRQPITVPGSAGFSTAAGAAYSGEGIVAIKKSSYPSDNNYWIITSLKKVSNSKRYLTVFSYNGSNINGGLTYVSSFELPLNFLRPTLEASPNGNKLFASSLFTDHSLVLDFNKTDGTIGTPVTLNGLSRIEGAAFSPDSRLLYILSQKRSVFQVNLNSTNLNQSKVKVYTDLDFIEQMQTGPDRKIYIGSYTNRLRVIHNPDILCSQEDYNACNVDPNGPKKAISVPTQYLLLGPGLPNVIDATQENTYPNTTTSISGYITGCHTYKFFPDHTGTSFNWNFGDSASGAANTSTLANPSHTFTIGNLPSYTFVVTLRNASNTILATKTITIANTVAYTIEGSYEVCPQSETPLTNNFVDLQNHESIKWTITSGTGAFEGPDNQSNALVNWSILPGVLTATITNAAGCITTLVKNIAESCEEEICPVNLIFNAVDSTTAIHKVSGTIVTEVNYSVPTGVSIEMLAGESIMLTPNSYINSGAVFTAEIGDCLSYQSRQSEEYGNVSQGETLNYDDVIPEYASTAISIFPNPANSLITIYSPNSDLMSVTIVSLDGKVIFNKSLHKVNETVVNIESFSRGIYIVLTQTADGQKQNSKIIKN</sequence>
<dbReference type="InterPro" id="IPR013783">
    <property type="entry name" value="Ig-like_fold"/>
</dbReference>
<dbReference type="InterPro" id="IPR000601">
    <property type="entry name" value="PKD_dom"/>
</dbReference>
<dbReference type="Pfam" id="PF18911">
    <property type="entry name" value="PKD_4"/>
    <property type="match status" value="1"/>
</dbReference>
<evidence type="ECO:0000256" key="3">
    <source>
        <dbReference type="ARBA" id="ARBA00022723"/>
    </source>
</evidence>
<dbReference type="InterPro" id="IPR024079">
    <property type="entry name" value="MetalloPept_cat_dom_sf"/>
</dbReference>
<keyword evidence="4" id="KW-0732">Signal</keyword>
<keyword evidence="2" id="KW-0645">Protease</keyword>
<evidence type="ECO:0000256" key="4">
    <source>
        <dbReference type="ARBA" id="ARBA00022729"/>
    </source>
</evidence>
<keyword evidence="5" id="KW-0378">Hydrolase</keyword>
<feature type="domain" description="PKD" evidence="9">
    <location>
        <begin position="191"/>
        <end position="252"/>
    </location>
</feature>
<evidence type="ECO:0000313" key="11">
    <source>
        <dbReference type="Proteomes" id="UP001255185"/>
    </source>
</evidence>
<evidence type="ECO:0000256" key="8">
    <source>
        <dbReference type="ARBA" id="ARBA00023157"/>
    </source>
</evidence>
<comment type="caution">
    <text evidence="10">The sequence shown here is derived from an EMBL/GenBank/DDBJ whole genome shotgun (WGS) entry which is preliminary data.</text>
</comment>
<dbReference type="RefSeq" id="WP_310026936.1">
    <property type="nucleotide sequence ID" value="NZ_JAVDVI010000010.1"/>
</dbReference>
<evidence type="ECO:0000256" key="1">
    <source>
        <dbReference type="ARBA" id="ARBA00008721"/>
    </source>
</evidence>
<dbReference type="Gene3D" id="2.60.40.10">
    <property type="entry name" value="Immunoglobulins"/>
    <property type="match status" value="2"/>
</dbReference>
<accession>A0ABU1TRB3</accession>
<evidence type="ECO:0000256" key="2">
    <source>
        <dbReference type="ARBA" id="ARBA00022670"/>
    </source>
</evidence>
<reference evidence="10 11" key="1">
    <citation type="submission" date="2023-07" db="EMBL/GenBank/DDBJ databases">
        <title>Sorghum-associated microbial communities from plants grown in Nebraska, USA.</title>
        <authorList>
            <person name="Schachtman D."/>
        </authorList>
    </citation>
    <scope>NUCLEOTIDE SEQUENCE [LARGE SCALE GENOMIC DNA]</scope>
    <source>
        <strain evidence="10 11">3773</strain>
    </source>
</reference>